<protein>
    <recommendedName>
        <fullName evidence="3">RNase H type-1 domain-containing protein</fullName>
    </recommendedName>
</protein>
<dbReference type="EMBL" id="BMAV01004398">
    <property type="protein sequence ID" value="GFY44749.1"/>
    <property type="molecule type" value="Genomic_DNA"/>
</dbReference>
<accession>A0A8X7BWR5</accession>
<gene>
    <name evidence="1" type="ORF">TNIN_302211</name>
</gene>
<proteinExistence type="predicted"/>
<comment type="caution">
    <text evidence="1">The sequence shown here is derived from an EMBL/GenBank/DDBJ whole genome shotgun (WGS) entry which is preliminary data.</text>
</comment>
<dbReference type="OrthoDB" id="8063979at2759"/>
<sequence>MEPMSVDTLKCQQLISDILRCHMNHGIQWIKSHCGIDGNENTNCLTKNCKVYYGEHFWLKFNKRNKQKVWLQTILIYQNGSETLLCLIFEPPLAKTANPSTETQQAFPRVPCVSFVKKLTFFICHAAVHSALDPCGADIGWRDTKYM</sequence>
<evidence type="ECO:0000313" key="2">
    <source>
        <dbReference type="Proteomes" id="UP000886998"/>
    </source>
</evidence>
<organism evidence="1 2">
    <name type="scientific">Trichonephila inaurata madagascariensis</name>
    <dbReference type="NCBI Taxonomy" id="2747483"/>
    <lineage>
        <taxon>Eukaryota</taxon>
        <taxon>Metazoa</taxon>
        <taxon>Ecdysozoa</taxon>
        <taxon>Arthropoda</taxon>
        <taxon>Chelicerata</taxon>
        <taxon>Arachnida</taxon>
        <taxon>Araneae</taxon>
        <taxon>Araneomorphae</taxon>
        <taxon>Entelegynae</taxon>
        <taxon>Araneoidea</taxon>
        <taxon>Nephilidae</taxon>
        <taxon>Trichonephila</taxon>
        <taxon>Trichonephila inaurata</taxon>
    </lineage>
</organism>
<evidence type="ECO:0000313" key="1">
    <source>
        <dbReference type="EMBL" id="GFY44749.1"/>
    </source>
</evidence>
<name>A0A8X7BWR5_9ARAC</name>
<dbReference type="Proteomes" id="UP000886998">
    <property type="component" value="Unassembled WGS sequence"/>
</dbReference>
<reference evidence="1" key="1">
    <citation type="submission" date="2020-08" db="EMBL/GenBank/DDBJ databases">
        <title>Multicomponent nature underlies the extraordinary mechanical properties of spider dragline silk.</title>
        <authorList>
            <person name="Kono N."/>
            <person name="Nakamura H."/>
            <person name="Mori M."/>
            <person name="Yoshida Y."/>
            <person name="Ohtoshi R."/>
            <person name="Malay A.D."/>
            <person name="Moran D.A.P."/>
            <person name="Tomita M."/>
            <person name="Numata K."/>
            <person name="Arakawa K."/>
        </authorList>
    </citation>
    <scope>NUCLEOTIDE SEQUENCE</scope>
</reference>
<dbReference type="AlphaFoldDB" id="A0A8X7BWR5"/>
<keyword evidence="2" id="KW-1185">Reference proteome</keyword>
<evidence type="ECO:0008006" key="3">
    <source>
        <dbReference type="Google" id="ProtNLM"/>
    </source>
</evidence>